<gene>
    <name evidence="2" type="ORF">GQ55_2G171500</name>
</gene>
<dbReference type="EMBL" id="CM009750">
    <property type="protein sequence ID" value="PUZ69945.1"/>
    <property type="molecule type" value="Genomic_DNA"/>
</dbReference>
<dbReference type="Gramene" id="PUZ69945">
    <property type="protein sequence ID" value="PUZ69945"/>
    <property type="gene ID" value="GQ55_2G171500"/>
</dbReference>
<evidence type="ECO:0000313" key="2">
    <source>
        <dbReference type="EMBL" id="PUZ69945.1"/>
    </source>
</evidence>
<dbReference type="Proteomes" id="UP000244336">
    <property type="component" value="Chromosome 2"/>
</dbReference>
<evidence type="ECO:0000256" key="1">
    <source>
        <dbReference type="SAM" id="MobiDB-lite"/>
    </source>
</evidence>
<name>A0A2T7EQ31_9POAL</name>
<feature type="compositionally biased region" description="Low complexity" evidence="1">
    <location>
        <begin position="67"/>
        <end position="86"/>
    </location>
</feature>
<organism evidence="2 3">
    <name type="scientific">Panicum hallii var. hallii</name>
    <dbReference type="NCBI Taxonomy" id="1504633"/>
    <lineage>
        <taxon>Eukaryota</taxon>
        <taxon>Viridiplantae</taxon>
        <taxon>Streptophyta</taxon>
        <taxon>Embryophyta</taxon>
        <taxon>Tracheophyta</taxon>
        <taxon>Spermatophyta</taxon>
        <taxon>Magnoliopsida</taxon>
        <taxon>Liliopsida</taxon>
        <taxon>Poales</taxon>
        <taxon>Poaceae</taxon>
        <taxon>PACMAD clade</taxon>
        <taxon>Panicoideae</taxon>
        <taxon>Panicodae</taxon>
        <taxon>Paniceae</taxon>
        <taxon>Panicinae</taxon>
        <taxon>Panicum</taxon>
        <taxon>Panicum sect. Panicum</taxon>
    </lineage>
</organism>
<dbReference type="Gramene" id="PUZ69947">
    <property type="protein sequence ID" value="PUZ69947"/>
    <property type="gene ID" value="GQ55_2G171500"/>
</dbReference>
<accession>A0A2T7EQ31</accession>
<evidence type="ECO:0000313" key="3">
    <source>
        <dbReference type="Proteomes" id="UP000244336"/>
    </source>
</evidence>
<proteinExistence type="predicted"/>
<feature type="region of interest" description="Disordered" evidence="1">
    <location>
        <begin position="67"/>
        <end position="102"/>
    </location>
</feature>
<reference evidence="2 3" key="1">
    <citation type="submission" date="2018-04" db="EMBL/GenBank/DDBJ databases">
        <title>WGS assembly of Panicum hallii var. hallii HAL2.</title>
        <authorList>
            <person name="Lovell J."/>
            <person name="Jenkins J."/>
            <person name="Lowry D."/>
            <person name="Mamidi S."/>
            <person name="Sreedasyam A."/>
            <person name="Weng X."/>
            <person name="Barry K."/>
            <person name="Bonette J."/>
            <person name="Campitelli B."/>
            <person name="Daum C."/>
            <person name="Gordon S."/>
            <person name="Gould B."/>
            <person name="Lipzen A."/>
            <person name="MacQueen A."/>
            <person name="Palacio-Mejia J."/>
            <person name="Plott C."/>
            <person name="Shakirov E."/>
            <person name="Shu S."/>
            <person name="Yoshinaga Y."/>
            <person name="Zane M."/>
            <person name="Rokhsar D."/>
            <person name="Grimwood J."/>
            <person name="Schmutz J."/>
            <person name="Juenger T."/>
        </authorList>
    </citation>
    <scope>NUCLEOTIDE SEQUENCE [LARGE SCALE GENOMIC DNA]</scope>
    <source>
        <strain evidence="3">cv. HAL2</strain>
        <strain evidence="2">HAL2</strain>
    </source>
</reference>
<protein>
    <submittedName>
        <fullName evidence="2">Uncharacterized protein</fullName>
    </submittedName>
</protein>
<dbReference type="EMBL" id="CM009750">
    <property type="protein sequence ID" value="PUZ69946.1"/>
    <property type="molecule type" value="Genomic_DNA"/>
</dbReference>
<feature type="region of interest" description="Disordered" evidence="1">
    <location>
        <begin position="35"/>
        <end position="54"/>
    </location>
</feature>
<dbReference type="Gramene" id="PUZ69954">
    <property type="protein sequence ID" value="PUZ69954"/>
    <property type="gene ID" value="GQ55_2G171500"/>
</dbReference>
<dbReference type="EMBL" id="CM009750">
    <property type="protein sequence ID" value="PUZ69954.1"/>
    <property type="molecule type" value="Genomic_DNA"/>
</dbReference>
<keyword evidence="3" id="KW-1185">Reference proteome</keyword>
<dbReference type="AlphaFoldDB" id="A0A2T7EQ31"/>
<feature type="compositionally biased region" description="Low complexity" evidence="1">
    <location>
        <begin position="93"/>
        <end position="102"/>
    </location>
</feature>
<sequence>MASPLRVRARSISSANPSLHPSLCLLARAPRFPSVAGSSSPPRRSSLPPPPPKIALALHPSALFVPSISRTRIPTTRPSSRPRVSPVRPPPSRILHSAAPSPSQAVSCSSAASPSVVISLSRPCICRSSYEIINRLMRSNLYLMNHVLPLKILLTCNP</sequence>
<dbReference type="Gramene" id="PUZ69944">
    <property type="protein sequence ID" value="PUZ69944"/>
    <property type="gene ID" value="GQ55_2G171500"/>
</dbReference>
<dbReference type="EMBL" id="CM009750">
    <property type="protein sequence ID" value="PUZ69947.1"/>
    <property type="molecule type" value="Genomic_DNA"/>
</dbReference>
<dbReference type="EMBL" id="CM009750">
    <property type="protein sequence ID" value="PUZ69944.1"/>
    <property type="molecule type" value="Genomic_DNA"/>
</dbReference>
<dbReference type="Gramene" id="PUZ69946">
    <property type="protein sequence ID" value="PUZ69946"/>
    <property type="gene ID" value="GQ55_2G171500"/>
</dbReference>